<dbReference type="OrthoDB" id="14725at2"/>
<dbReference type="SMART" id="SM00226">
    <property type="entry name" value="LMWPc"/>
    <property type="match status" value="1"/>
</dbReference>
<keyword evidence="1" id="KW-0059">Arsenical resistance</keyword>
<dbReference type="RefSeq" id="WP_010880379.1">
    <property type="nucleotide sequence ID" value="NC_000918.1"/>
</dbReference>
<feature type="domain" description="Phosphotyrosine protein phosphatase I" evidence="2">
    <location>
        <begin position="1"/>
        <end position="132"/>
    </location>
</feature>
<dbReference type="EnsemblBacteria" id="AAC06842">
    <property type="protein sequence ID" value="AAC06842"/>
    <property type="gene ID" value="aq_635"/>
</dbReference>
<proteinExistence type="predicted"/>
<evidence type="ECO:0000313" key="3">
    <source>
        <dbReference type="EMBL" id="AAC06842.1"/>
    </source>
</evidence>
<dbReference type="Gene3D" id="3.40.50.2300">
    <property type="match status" value="1"/>
</dbReference>
<name>O66881_AQUAE</name>
<dbReference type="STRING" id="224324.aq_635"/>
<dbReference type="eggNOG" id="COG0394">
    <property type="taxonomic scope" value="Bacteria"/>
</dbReference>
<dbReference type="SUPFAM" id="SSF52788">
    <property type="entry name" value="Phosphotyrosine protein phosphatases I"/>
    <property type="match status" value="1"/>
</dbReference>
<dbReference type="InterPro" id="IPR023485">
    <property type="entry name" value="Ptyr_pPase"/>
</dbReference>
<keyword evidence="4" id="KW-1185">Reference proteome</keyword>
<reference evidence="3 4" key="1">
    <citation type="journal article" date="1998" name="Nature">
        <title>The complete genome of the hyperthermophilic bacterium Aquifex aeolicus.</title>
        <authorList>
            <person name="Deckert G."/>
            <person name="Warren P.V."/>
            <person name="Gaasterland T."/>
            <person name="Young W.G."/>
            <person name="Lenox A.L."/>
            <person name="Graham D.E."/>
            <person name="Overbeek R."/>
            <person name="Snead M.A."/>
            <person name="Keller M."/>
            <person name="Aujay M."/>
            <person name="Huber R."/>
            <person name="Feldman R.A."/>
            <person name="Short J.M."/>
            <person name="Olson G.J."/>
            <person name="Swanson R.V."/>
        </authorList>
    </citation>
    <scope>NUCLEOTIDE SEQUENCE [LARGE SCALE GENOMIC DNA]</scope>
    <source>
        <strain evidence="3 4">VF5</strain>
    </source>
</reference>
<dbReference type="AlphaFoldDB" id="O66881"/>
<accession>O66881</accession>
<dbReference type="Pfam" id="PF01451">
    <property type="entry name" value="LMWPc"/>
    <property type="match status" value="1"/>
</dbReference>
<dbReference type="InterPro" id="IPR036196">
    <property type="entry name" value="Ptyr_pPase_sf"/>
</dbReference>
<dbReference type="GO" id="GO:0046685">
    <property type="term" value="P:response to arsenic-containing substance"/>
    <property type="evidence" value="ECO:0007669"/>
    <property type="project" value="UniProtKB-KW"/>
</dbReference>
<dbReference type="EMBL" id="AE000657">
    <property type="protein sequence ID" value="AAC06842.1"/>
    <property type="molecule type" value="Genomic_DNA"/>
</dbReference>
<evidence type="ECO:0000256" key="1">
    <source>
        <dbReference type="ARBA" id="ARBA00022849"/>
    </source>
</evidence>
<protein>
    <recommendedName>
        <fullName evidence="2">Phosphotyrosine protein phosphatase I domain-containing protein</fullName>
    </recommendedName>
</protein>
<organism evidence="3 4">
    <name type="scientific">Aquifex aeolicus (strain VF5)</name>
    <dbReference type="NCBI Taxonomy" id="224324"/>
    <lineage>
        <taxon>Bacteria</taxon>
        <taxon>Pseudomonadati</taxon>
        <taxon>Aquificota</taxon>
        <taxon>Aquificia</taxon>
        <taxon>Aquificales</taxon>
        <taxon>Aquificaceae</taxon>
        <taxon>Aquifex</taxon>
    </lineage>
</organism>
<evidence type="ECO:0000313" key="4">
    <source>
        <dbReference type="Proteomes" id="UP000000798"/>
    </source>
</evidence>
<dbReference type="PIR" id="E70356">
    <property type="entry name" value="E70356"/>
</dbReference>
<dbReference type="PANTHER" id="PTHR43428:SF1">
    <property type="entry name" value="ARSENATE REDUCTASE"/>
    <property type="match status" value="1"/>
</dbReference>
<evidence type="ECO:0000259" key="2">
    <source>
        <dbReference type="SMART" id="SM00226"/>
    </source>
</evidence>
<dbReference type="KEGG" id="aae:aq_635"/>
<gene>
    <name evidence="3" type="ordered locus">aq_635</name>
</gene>
<dbReference type="Proteomes" id="UP000000798">
    <property type="component" value="Chromosome"/>
</dbReference>
<dbReference type="HOGENOM" id="CLU_071415_3_3_0"/>
<sequence length="142" mass="16403">MKIGFISKKGAVRALLAEAIAREILKKMGIKAEVYSAGLEPERTTPREVIEVLKEKGYPTKSLYPKPIRKIPYKSLDVVVILDNEIKDKCPFEISHKRRENLHIDEPKNLSIPELRRIRDKIEEELKKLFGVNKEVKKKVSK</sequence>
<dbReference type="InParanoid" id="O66881"/>
<dbReference type="PANTHER" id="PTHR43428">
    <property type="entry name" value="ARSENATE REDUCTASE"/>
    <property type="match status" value="1"/>
</dbReference>